<proteinExistence type="predicted"/>
<keyword evidence="1" id="KW-0472">Membrane</keyword>
<dbReference type="EMBL" id="GGEC01029236">
    <property type="protein sequence ID" value="MBX09720.1"/>
    <property type="molecule type" value="Transcribed_RNA"/>
</dbReference>
<organism evidence="2">
    <name type="scientific">Rhizophora mucronata</name>
    <name type="common">Asiatic mangrove</name>
    <dbReference type="NCBI Taxonomy" id="61149"/>
    <lineage>
        <taxon>Eukaryota</taxon>
        <taxon>Viridiplantae</taxon>
        <taxon>Streptophyta</taxon>
        <taxon>Embryophyta</taxon>
        <taxon>Tracheophyta</taxon>
        <taxon>Spermatophyta</taxon>
        <taxon>Magnoliopsida</taxon>
        <taxon>eudicotyledons</taxon>
        <taxon>Gunneridae</taxon>
        <taxon>Pentapetalae</taxon>
        <taxon>rosids</taxon>
        <taxon>fabids</taxon>
        <taxon>Malpighiales</taxon>
        <taxon>Rhizophoraceae</taxon>
        <taxon>Rhizophora</taxon>
    </lineage>
</organism>
<protein>
    <submittedName>
        <fullName evidence="2">Uncharacterized protein</fullName>
    </submittedName>
</protein>
<dbReference type="AlphaFoldDB" id="A0A2P2KVF6"/>
<keyword evidence="1" id="KW-1133">Transmembrane helix</keyword>
<keyword evidence="1" id="KW-0812">Transmembrane</keyword>
<evidence type="ECO:0000313" key="2">
    <source>
        <dbReference type="EMBL" id="MBX09720.1"/>
    </source>
</evidence>
<reference evidence="2" key="1">
    <citation type="submission" date="2018-02" db="EMBL/GenBank/DDBJ databases">
        <title>Rhizophora mucronata_Transcriptome.</title>
        <authorList>
            <person name="Meera S.P."/>
            <person name="Sreeshan A."/>
            <person name="Augustine A."/>
        </authorList>
    </citation>
    <scope>NUCLEOTIDE SEQUENCE</scope>
    <source>
        <tissue evidence="2">Leaf</tissue>
    </source>
</reference>
<accession>A0A2P2KVF6</accession>
<name>A0A2P2KVF6_RHIMU</name>
<feature type="transmembrane region" description="Helical" evidence="1">
    <location>
        <begin position="20"/>
        <end position="37"/>
    </location>
</feature>
<sequence>MVGSVGMCHFLIFGADVRPFILFLFFDCLLFGIYGLVPPLPPKIFVRMIGFGFLLYEGHSFF</sequence>
<evidence type="ECO:0000256" key="1">
    <source>
        <dbReference type="SAM" id="Phobius"/>
    </source>
</evidence>